<evidence type="ECO:0000313" key="6">
    <source>
        <dbReference type="Proteomes" id="UP000274756"/>
    </source>
</evidence>
<reference evidence="7" key="1">
    <citation type="submission" date="2017-02" db="UniProtKB">
        <authorList>
            <consortium name="WormBaseParasite"/>
        </authorList>
    </citation>
    <scope>IDENTIFICATION</scope>
</reference>
<dbReference type="Proteomes" id="UP000038040">
    <property type="component" value="Unplaced"/>
</dbReference>
<proteinExistence type="predicted"/>
<dbReference type="PANTHER" id="PTHR47520">
    <property type="entry name" value="CX DOMAIN-CONTAINING PROTEIN-RELATED"/>
    <property type="match status" value="1"/>
</dbReference>
<evidence type="ECO:0000259" key="3">
    <source>
        <dbReference type="Pfam" id="PF01705"/>
    </source>
</evidence>
<feature type="compositionally biased region" description="Gly residues" evidence="1">
    <location>
        <begin position="41"/>
        <end position="52"/>
    </location>
</feature>
<evidence type="ECO:0000256" key="2">
    <source>
        <dbReference type="SAM" id="SignalP"/>
    </source>
</evidence>
<feature type="region of interest" description="Disordered" evidence="1">
    <location>
        <begin position="30"/>
        <end position="52"/>
    </location>
</feature>
<dbReference type="Proteomes" id="UP000274756">
    <property type="component" value="Unassembled WGS sequence"/>
</dbReference>
<protein>
    <submittedName>
        <fullName evidence="7">CX domain-containing protein</fullName>
    </submittedName>
</protein>
<dbReference type="WBParaSite" id="DME_0000064101-mRNA-1">
    <property type="protein sequence ID" value="DME_0000064101-mRNA-1"/>
    <property type="gene ID" value="DME_0000064101"/>
</dbReference>
<dbReference type="Pfam" id="PF01705">
    <property type="entry name" value="CX"/>
    <property type="match status" value="1"/>
</dbReference>
<feature type="signal peptide" evidence="2">
    <location>
        <begin position="1"/>
        <end position="19"/>
    </location>
</feature>
<dbReference type="AlphaFoldDB" id="A0A0N4U1X7"/>
<accession>A0A0N4U1X7</accession>
<evidence type="ECO:0000313" key="4">
    <source>
        <dbReference type="EMBL" id="VDN55028.1"/>
    </source>
</evidence>
<evidence type="ECO:0000256" key="1">
    <source>
        <dbReference type="SAM" id="MobiDB-lite"/>
    </source>
</evidence>
<keyword evidence="6" id="KW-1185">Reference proteome</keyword>
<dbReference type="InterPro" id="IPR002619">
    <property type="entry name" value="CX"/>
</dbReference>
<evidence type="ECO:0000313" key="7">
    <source>
        <dbReference type="WBParaSite" id="DME_0000064101-mRNA-1"/>
    </source>
</evidence>
<dbReference type="STRING" id="318479.A0A0N4U1X7"/>
<sequence length="219" mass="22537">MFEKGAYFCIFLFFLSVECRKIRLGSNNRGNSGARLSAGNQPGGGGYRPAGGFQPGGGIYPNQGGGFHPQPAGGYRPQPAGGFHQPAGFQANQALGPSKFNSGTGLGSMSRGSQFKTAFAGGLLGAASGLLIYEAGKISTVAPGGDNSLASTTPSPDQLLANIQFKDGTRPKTIVWSCKSGSEVCCGTECCPASVPLFNSNNNNNQPSYRPAISTILFG</sequence>
<feature type="chain" id="PRO_5033229732" evidence="2">
    <location>
        <begin position="20"/>
        <end position="219"/>
    </location>
</feature>
<organism evidence="5 7">
    <name type="scientific">Dracunculus medinensis</name>
    <name type="common">Guinea worm</name>
    <dbReference type="NCBI Taxonomy" id="318479"/>
    <lineage>
        <taxon>Eukaryota</taxon>
        <taxon>Metazoa</taxon>
        <taxon>Ecdysozoa</taxon>
        <taxon>Nematoda</taxon>
        <taxon>Chromadorea</taxon>
        <taxon>Rhabditida</taxon>
        <taxon>Spirurina</taxon>
        <taxon>Dracunculoidea</taxon>
        <taxon>Dracunculidae</taxon>
        <taxon>Dracunculus</taxon>
    </lineage>
</organism>
<dbReference type="OrthoDB" id="5871812at2759"/>
<gene>
    <name evidence="4" type="ORF">DME_LOCUS5001</name>
</gene>
<evidence type="ECO:0000313" key="5">
    <source>
        <dbReference type="Proteomes" id="UP000038040"/>
    </source>
</evidence>
<name>A0A0N4U1X7_DRAME</name>
<dbReference type="PANTHER" id="PTHR47520:SF8">
    <property type="entry name" value="CX DOMAIN-CONTAINING PROTEIN"/>
    <property type="match status" value="1"/>
</dbReference>
<reference evidence="4 6" key="2">
    <citation type="submission" date="2018-11" db="EMBL/GenBank/DDBJ databases">
        <authorList>
            <consortium name="Pathogen Informatics"/>
        </authorList>
    </citation>
    <scope>NUCLEOTIDE SEQUENCE [LARGE SCALE GENOMIC DNA]</scope>
</reference>
<keyword evidence="2" id="KW-0732">Signal</keyword>
<feature type="domain" description="CX" evidence="3">
    <location>
        <begin position="155"/>
        <end position="191"/>
    </location>
</feature>
<dbReference type="EMBL" id="UYYG01001151">
    <property type="protein sequence ID" value="VDN55028.1"/>
    <property type="molecule type" value="Genomic_DNA"/>
</dbReference>